<protein>
    <submittedName>
        <fullName evidence="3">SH3 domain-containing protein</fullName>
    </submittedName>
</protein>
<dbReference type="RefSeq" id="WP_092693342.1">
    <property type="nucleotide sequence ID" value="NZ_FOGU01000005.1"/>
</dbReference>
<dbReference type="Proteomes" id="UP000198885">
    <property type="component" value="Unassembled WGS sequence"/>
</dbReference>
<dbReference type="AlphaFoldDB" id="A0A1H9UIZ3"/>
<name>A0A1H9UIZ3_9RHOB</name>
<dbReference type="Gene3D" id="2.30.30.40">
    <property type="entry name" value="SH3 Domains"/>
    <property type="match status" value="1"/>
</dbReference>
<feature type="domain" description="SH3b" evidence="2">
    <location>
        <begin position="33"/>
        <end position="86"/>
    </location>
</feature>
<feature type="signal peptide" evidence="1">
    <location>
        <begin position="1"/>
        <end position="17"/>
    </location>
</feature>
<evidence type="ECO:0000256" key="1">
    <source>
        <dbReference type="SAM" id="SignalP"/>
    </source>
</evidence>
<proteinExistence type="predicted"/>
<accession>A0A1H9UIZ3</accession>
<reference evidence="3 4" key="1">
    <citation type="submission" date="2016-10" db="EMBL/GenBank/DDBJ databases">
        <authorList>
            <person name="de Groot N.N."/>
        </authorList>
    </citation>
    <scope>NUCLEOTIDE SEQUENCE [LARGE SCALE GENOMIC DNA]</scope>
    <source>
        <strain evidence="3 4">DSM 23042</strain>
    </source>
</reference>
<dbReference type="InterPro" id="IPR003646">
    <property type="entry name" value="SH3-like_bac-type"/>
</dbReference>
<evidence type="ECO:0000259" key="2">
    <source>
        <dbReference type="Pfam" id="PF08239"/>
    </source>
</evidence>
<dbReference type="Pfam" id="PF08239">
    <property type="entry name" value="SH3_3"/>
    <property type="match status" value="1"/>
</dbReference>
<dbReference type="STRING" id="641238.SAMN04490244_105311"/>
<gene>
    <name evidence="3" type="ORF">SAMN04490244_105311</name>
</gene>
<keyword evidence="1" id="KW-0732">Signal</keyword>
<evidence type="ECO:0000313" key="3">
    <source>
        <dbReference type="EMBL" id="SES09332.1"/>
    </source>
</evidence>
<organism evidence="3 4">
    <name type="scientific">Tranquillimonas rosea</name>
    <dbReference type="NCBI Taxonomy" id="641238"/>
    <lineage>
        <taxon>Bacteria</taxon>
        <taxon>Pseudomonadati</taxon>
        <taxon>Pseudomonadota</taxon>
        <taxon>Alphaproteobacteria</taxon>
        <taxon>Rhodobacterales</taxon>
        <taxon>Roseobacteraceae</taxon>
        <taxon>Tranquillimonas</taxon>
    </lineage>
</organism>
<dbReference type="OrthoDB" id="5489750at2"/>
<dbReference type="EMBL" id="FOGU01000005">
    <property type="protein sequence ID" value="SES09332.1"/>
    <property type="molecule type" value="Genomic_DNA"/>
</dbReference>
<sequence length="198" mass="20634">MKRLAAALVLAPSIVAAQDFPALYEVSGVATDDVLNIRAEPNAQAEIIGEFAADRQDVEVVASGPDGSWGQVNAGEQSGWASLSFLERQPDQTAGEPIARLSCSGTEPFWSFSIDGDEATFGAPDQDDETVALAEPVKASGRTDRWSVIGVYGGTTAILARASCSDGMSSRAYGLTIDLLRSDPGAPTYLTGCCSVSP</sequence>
<evidence type="ECO:0000313" key="4">
    <source>
        <dbReference type="Proteomes" id="UP000198885"/>
    </source>
</evidence>
<keyword evidence="4" id="KW-1185">Reference proteome</keyword>
<feature type="chain" id="PRO_5011509104" evidence="1">
    <location>
        <begin position="18"/>
        <end position="198"/>
    </location>
</feature>